<evidence type="ECO:0000256" key="8">
    <source>
        <dbReference type="ARBA" id="ARBA00023136"/>
    </source>
</evidence>
<dbReference type="PANTHER" id="PTHR45453">
    <property type="entry name" value="PHOSPHATE REGULON SENSOR PROTEIN PHOR"/>
    <property type="match status" value="1"/>
</dbReference>
<feature type="domain" description="Histidine kinase" evidence="10">
    <location>
        <begin position="356"/>
        <end position="572"/>
    </location>
</feature>
<dbReference type="PROSITE" id="PS50112">
    <property type="entry name" value="PAS"/>
    <property type="match status" value="1"/>
</dbReference>
<evidence type="ECO:0000259" key="10">
    <source>
        <dbReference type="PROSITE" id="PS50109"/>
    </source>
</evidence>
<dbReference type="CDD" id="cd16922">
    <property type="entry name" value="HATPase_EvgS-ArcB-TorS-like"/>
    <property type="match status" value="1"/>
</dbReference>
<gene>
    <name evidence="13" type="ORF">L0P57_07195</name>
</gene>
<dbReference type="SUPFAM" id="SSF55874">
    <property type="entry name" value="ATPase domain of HSP90 chaperone/DNA topoisomerase II/histidine kinase"/>
    <property type="match status" value="1"/>
</dbReference>
<evidence type="ECO:0000256" key="1">
    <source>
        <dbReference type="ARBA" id="ARBA00000085"/>
    </source>
</evidence>
<keyword evidence="6" id="KW-0418">Kinase</keyword>
<dbReference type="SUPFAM" id="SSF47384">
    <property type="entry name" value="Homodimeric domain of signal transducing histidine kinase"/>
    <property type="match status" value="1"/>
</dbReference>
<evidence type="ECO:0000256" key="5">
    <source>
        <dbReference type="ARBA" id="ARBA00022679"/>
    </source>
</evidence>
<evidence type="ECO:0000259" key="12">
    <source>
        <dbReference type="PROSITE" id="PS50885"/>
    </source>
</evidence>
<evidence type="ECO:0000256" key="6">
    <source>
        <dbReference type="ARBA" id="ARBA00022777"/>
    </source>
</evidence>
<feature type="transmembrane region" description="Helical" evidence="9">
    <location>
        <begin position="159"/>
        <end position="181"/>
    </location>
</feature>
<dbReference type="Proteomes" id="UP001298681">
    <property type="component" value="Unassembled WGS sequence"/>
</dbReference>
<keyword evidence="7" id="KW-0902">Two-component regulatory system</keyword>
<keyword evidence="8 9" id="KW-0472">Membrane</keyword>
<dbReference type="Gene3D" id="1.10.287.130">
    <property type="match status" value="1"/>
</dbReference>
<dbReference type="SUPFAM" id="SSF158472">
    <property type="entry name" value="HAMP domain-like"/>
    <property type="match status" value="1"/>
</dbReference>
<dbReference type="InterPro" id="IPR000014">
    <property type="entry name" value="PAS"/>
</dbReference>
<dbReference type="InterPro" id="IPR005467">
    <property type="entry name" value="His_kinase_dom"/>
</dbReference>
<dbReference type="CDD" id="cd06225">
    <property type="entry name" value="HAMP"/>
    <property type="match status" value="1"/>
</dbReference>
<dbReference type="Pfam" id="PF00512">
    <property type="entry name" value="HisKA"/>
    <property type="match status" value="1"/>
</dbReference>
<sequence length="577" mass="64433">MKKRMMLCNIIIIVVGFVAAFLTATLLVQNQYEREFTRQLDTALAVLSTQIEDLEDPEKEASALGEALQEAGLPIRITILDEEGNVLGDSEGREITENHADRPEILQAREEGVGYDMRKSNSVGTQYYYEARHVGQYYLRAALPTGALEETIQQMWMDAGLGMLFGIVMVCMASSIFVTWISEPVKRMSVAARRLADGEFSIRVEGKFSYEFAELAQAFNQMADSTEHAVSLLKTKQEQLEGVLQGMNDGVLAVDEGGEVLFLNQSARKLLHCPSMQVGDHLEGSLLLTKVSALLQETICAGKPINDEWINLPEDKRYTVYAAPMEARPTGSALVVLSDVTRMRKMEQMRSEFVSNVTHELKTPLTSIRGSIELLKSADRDEETRRYFYDVLDIETDRLTHLIDDLLVLSQIENAKDDPSMRPCNVKEALEACVERAKSLGQENHVRMHIDADPELYVACTPTRLQQLFGNLIDNAVKYNVKDGSVFITAQRQRQTAVVRVKDTGIGIAKEHFPRLFERFYRVDTSRSREIGGTGLGLSIVKHLVALYGGEIGVESEPGKGTAFTICLPLAPKEKEK</sequence>
<dbReference type="InterPro" id="IPR036890">
    <property type="entry name" value="HATPase_C_sf"/>
</dbReference>
<dbReference type="Gene3D" id="3.30.565.10">
    <property type="entry name" value="Histidine kinase-like ATPase, C-terminal domain"/>
    <property type="match status" value="1"/>
</dbReference>
<evidence type="ECO:0000259" key="11">
    <source>
        <dbReference type="PROSITE" id="PS50112"/>
    </source>
</evidence>
<evidence type="ECO:0000256" key="2">
    <source>
        <dbReference type="ARBA" id="ARBA00004370"/>
    </source>
</evidence>
<dbReference type="SMART" id="SM00387">
    <property type="entry name" value="HATPase_c"/>
    <property type="match status" value="1"/>
</dbReference>
<evidence type="ECO:0000256" key="3">
    <source>
        <dbReference type="ARBA" id="ARBA00012438"/>
    </source>
</evidence>
<dbReference type="InterPro" id="IPR050351">
    <property type="entry name" value="BphY/WalK/GraS-like"/>
</dbReference>
<dbReference type="EMBL" id="JAKNHQ010000008">
    <property type="protein sequence ID" value="MCG4610718.1"/>
    <property type="molecule type" value="Genomic_DNA"/>
</dbReference>
<keyword evidence="13" id="KW-0067">ATP-binding</keyword>
<dbReference type="InterPro" id="IPR003594">
    <property type="entry name" value="HATPase_dom"/>
</dbReference>
<dbReference type="InterPro" id="IPR003661">
    <property type="entry name" value="HisK_dim/P_dom"/>
</dbReference>
<dbReference type="RefSeq" id="WP_087229774.1">
    <property type="nucleotide sequence ID" value="NZ_JAKNHQ010000008.1"/>
</dbReference>
<dbReference type="InterPro" id="IPR031967">
    <property type="entry name" value="PhoR_single_Cache-like_dom"/>
</dbReference>
<dbReference type="Gene3D" id="3.30.450.20">
    <property type="entry name" value="PAS domain"/>
    <property type="match status" value="1"/>
</dbReference>
<dbReference type="PRINTS" id="PR00344">
    <property type="entry name" value="BCTRLSENSOR"/>
</dbReference>
<dbReference type="PROSITE" id="PS50109">
    <property type="entry name" value="HIS_KIN"/>
    <property type="match status" value="1"/>
</dbReference>
<keyword evidence="9" id="KW-0812">Transmembrane</keyword>
<proteinExistence type="predicted"/>
<evidence type="ECO:0000256" key="4">
    <source>
        <dbReference type="ARBA" id="ARBA00022553"/>
    </source>
</evidence>
<comment type="subcellular location">
    <subcellularLocation>
        <location evidence="2">Membrane</location>
    </subcellularLocation>
</comment>
<dbReference type="Gene3D" id="6.10.340.10">
    <property type="match status" value="1"/>
</dbReference>
<dbReference type="Pfam" id="PF16736">
    <property type="entry name" value="sCache_like"/>
    <property type="match status" value="1"/>
</dbReference>
<dbReference type="InterPro" id="IPR036097">
    <property type="entry name" value="HisK_dim/P_sf"/>
</dbReference>
<comment type="catalytic activity">
    <reaction evidence="1">
        <text>ATP + protein L-histidine = ADP + protein N-phospho-L-histidine.</text>
        <dbReference type="EC" id="2.7.13.3"/>
    </reaction>
</comment>
<dbReference type="InterPro" id="IPR004358">
    <property type="entry name" value="Sig_transdc_His_kin-like_C"/>
</dbReference>
<keyword evidence="5" id="KW-0808">Transferase</keyword>
<reference evidence="13 14" key="1">
    <citation type="submission" date="2022-01" db="EMBL/GenBank/DDBJ databases">
        <title>Collection of gut derived symbiotic bacterial strains cultured from healthy donors.</title>
        <authorList>
            <person name="Lin H."/>
            <person name="Kohout C."/>
            <person name="Waligurski E."/>
            <person name="Pamer E.G."/>
        </authorList>
    </citation>
    <scope>NUCLEOTIDE SEQUENCE [LARGE SCALE GENOMIC DNA]</scope>
    <source>
        <strain evidence="13 14">DFI.7.58</strain>
    </source>
</reference>
<dbReference type="EC" id="2.7.13.3" evidence="3"/>
<accession>A0ABS9MIS6</accession>
<evidence type="ECO:0000256" key="9">
    <source>
        <dbReference type="SAM" id="Phobius"/>
    </source>
</evidence>
<name>A0ABS9MIS6_9FIRM</name>
<dbReference type="Pfam" id="PF00672">
    <property type="entry name" value="HAMP"/>
    <property type="match status" value="1"/>
</dbReference>
<dbReference type="PROSITE" id="PS50885">
    <property type="entry name" value="HAMP"/>
    <property type="match status" value="1"/>
</dbReference>
<dbReference type="GO" id="GO:0005524">
    <property type="term" value="F:ATP binding"/>
    <property type="evidence" value="ECO:0007669"/>
    <property type="project" value="UniProtKB-KW"/>
</dbReference>
<feature type="transmembrane region" description="Helical" evidence="9">
    <location>
        <begin position="7"/>
        <end position="28"/>
    </location>
</feature>
<comment type="caution">
    <text evidence="13">The sequence shown here is derived from an EMBL/GenBank/DDBJ whole genome shotgun (WGS) entry which is preliminary data.</text>
</comment>
<keyword evidence="9" id="KW-1133">Transmembrane helix</keyword>
<feature type="domain" description="HAMP" evidence="12">
    <location>
        <begin position="179"/>
        <end position="231"/>
    </location>
</feature>
<dbReference type="InterPro" id="IPR003660">
    <property type="entry name" value="HAMP_dom"/>
</dbReference>
<protein>
    <recommendedName>
        <fullName evidence="3">histidine kinase</fullName>
        <ecNumber evidence="3">2.7.13.3</ecNumber>
    </recommendedName>
</protein>
<dbReference type="CDD" id="cd00082">
    <property type="entry name" value="HisKA"/>
    <property type="match status" value="1"/>
</dbReference>
<keyword evidence="14" id="KW-1185">Reference proteome</keyword>
<dbReference type="Pfam" id="PF13188">
    <property type="entry name" value="PAS_8"/>
    <property type="match status" value="1"/>
</dbReference>
<dbReference type="SUPFAM" id="SSF55785">
    <property type="entry name" value="PYP-like sensor domain (PAS domain)"/>
    <property type="match status" value="1"/>
</dbReference>
<dbReference type="SMART" id="SM00304">
    <property type="entry name" value="HAMP"/>
    <property type="match status" value="1"/>
</dbReference>
<keyword evidence="13" id="KW-0547">Nucleotide-binding</keyword>
<evidence type="ECO:0000256" key="7">
    <source>
        <dbReference type="ARBA" id="ARBA00023012"/>
    </source>
</evidence>
<feature type="domain" description="PAS" evidence="11">
    <location>
        <begin position="236"/>
        <end position="271"/>
    </location>
</feature>
<evidence type="ECO:0000313" key="13">
    <source>
        <dbReference type="EMBL" id="MCG4610718.1"/>
    </source>
</evidence>
<dbReference type="SMART" id="SM00388">
    <property type="entry name" value="HisKA"/>
    <property type="match status" value="1"/>
</dbReference>
<dbReference type="InterPro" id="IPR035965">
    <property type="entry name" value="PAS-like_dom_sf"/>
</dbReference>
<organism evidence="13 14">
    <name type="scientific">Anaeromassilibacillus senegalensis</name>
    <dbReference type="NCBI Taxonomy" id="1673717"/>
    <lineage>
        <taxon>Bacteria</taxon>
        <taxon>Bacillati</taxon>
        <taxon>Bacillota</taxon>
        <taxon>Clostridia</taxon>
        <taxon>Eubacteriales</taxon>
        <taxon>Acutalibacteraceae</taxon>
        <taxon>Anaeromassilibacillus</taxon>
    </lineage>
</organism>
<keyword evidence="4" id="KW-0597">Phosphoprotein</keyword>
<dbReference type="PANTHER" id="PTHR45453:SF1">
    <property type="entry name" value="PHOSPHATE REGULON SENSOR PROTEIN PHOR"/>
    <property type="match status" value="1"/>
</dbReference>
<evidence type="ECO:0000313" key="14">
    <source>
        <dbReference type="Proteomes" id="UP001298681"/>
    </source>
</evidence>
<dbReference type="Pfam" id="PF02518">
    <property type="entry name" value="HATPase_c"/>
    <property type="match status" value="1"/>
</dbReference>